<evidence type="ECO:0000256" key="2">
    <source>
        <dbReference type="ARBA" id="ARBA00022475"/>
    </source>
</evidence>
<name>A0A6J6CGW8_9ZZZZ</name>
<keyword evidence="5 6" id="KW-0472">Membrane</keyword>
<reference evidence="7" key="1">
    <citation type="submission" date="2020-05" db="EMBL/GenBank/DDBJ databases">
        <authorList>
            <person name="Chiriac C."/>
            <person name="Salcher M."/>
            <person name="Ghai R."/>
            <person name="Kavagutti S V."/>
        </authorList>
    </citation>
    <scope>NUCLEOTIDE SEQUENCE</scope>
</reference>
<feature type="transmembrane region" description="Helical" evidence="6">
    <location>
        <begin position="46"/>
        <end position="67"/>
    </location>
</feature>
<keyword evidence="4 6" id="KW-1133">Transmembrane helix</keyword>
<comment type="subcellular location">
    <subcellularLocation>
        <location evidence="1">Cell membrane</location>
        <topology evidence="1">Multi-pass membrane protein</topology>
    </subcellularLocation>
</comment>
<dbReference type="GO" id="GO:0005886">
    <property type="term" value="C:plasma membrane"/>
    <property type="evidence" value="ECO:0007669"/>
    <property type="project" value="UniProtKB-SubCell"/>
</dbReference>
<protein>
    <submittedName>
        <fullName evidence="7">Unannotated protein</fullName>
    </submittedName>
</protein>
<evidence type="ECO:0000256" key="3">
    <source>
        <dbReference type="ARBA" id="ARBA00022692"/>
    </source>
</evidence>
<dbReference type="Pfam" id="PF03706">
    <property type="entry name" value="LPG_synthase_TM"/>
    <property type="match status" value="1"/>
</dbReference>
<feature type="transmembrane region" description="Helical" evidence="6">
    <location>
        <begin position="517"/>
        <end position="535"/>
    </location>
</feature>
<dbReference type="InterPro" id="IPR022791">
    <property type="entry name" value="L-PG_synthase/AglD"/>
</dbReference>
<feature type="transmembrane region" description="Helical" evidence="6">
    <location>
        <begin position="771"/>
        <end position="793"/>
    </location>
</feature>
<evidence type="ECO:0000256" key="4">
    <source>
        <dbReference type="ARBA" id="ARBA00022989"/>
    </source>
</evidence>
<gene>
    <name evidence="7" type="ORF">UFOPK1358_01498</name>
</gene>
<feature type="transmembrane region" description="Helical" evidence="6">
    <location>
        <begin position="119"/>
        <end position="138"/>
    </location>
</feature>
<accession>A0A6J6CGW8</accession>
<feature type="transmembrane region" description="Helical" evidence="6">
    <location>
        <begin position="547"/>
        <end position="568"/>
    </location>
</feature>
<dbReference type="PANTHER" id="PTHR39087:SF2">
    <property type="entry name" value="UPF0104 MEMBRANE PROTEIN MJ1595"/>
    <property type="match status" value="1"/>
</dbReference>
<feature type="transmembrane region" description="Helical" evidence="6">
    <location>
        <begin position="659"/>
        <end position="681"/>
    </location>
</feature>
<keyword evidence="3 6" id="KW-0812">Transmembrane</keyword>
<feature type="transmembrane region" description="Helical" evidence="6">
    <location>
        <begin position="87"/>
        <end position="107"/>
    </location>
</feature>
<feature type="transmembrane region" description="Helical" evidence="6">
    <location>
        <begin position="580"/>
        <end position="601"/>
    </location>
</feature>
<sequence length="818" mass="86492">MLSNTHGVKSAPVVAGTARGDSEWSVESVAIDEVPEPESFRSTADLLRILVSLALVALVILAGSVGSETTIGIQEDITTAVTNVPKLVVSLLATLNTLIVFCLPVYLIAELALRKRWRVLWTSLAAAALALVAAEVFASYAPELLAGGLLDSLTQPLIGGSGQTPAAFGLFAAVSALMTVEGSGTRPRTLVVVWSCLLALALLFIIDGRATPLALLVSVLVGHVIGLLVRYAAGTENPRVGARKIAEALGRVELKAVTMVQLPVESKLGRQFTLLTADGTRARVQVLDPDRGALRVLRQLTRVLRVRTWVTRTPSLSARVQVQQAAVPALMAREAQVRTPRFLAAAEVDDRTLVFAEERPEELRVLSTFSADAISDEALSQTWKQVRKMHHAGVAHEGLNPESLAVDNDGRIWILGLTQGEIAASRLRMRLDRAELLLATALLVGVDRAITAADAVIGDQDLANLPALLQPVALNPALRLALKDHAELLDQVREEATARAPEPSADEVRLERLKPRALVTLIAATLAVYVLAGQLSNVDFATVIRSINWYWAGLAFLASLMTYVGAALTIRPFLPVRVPALRLLAAQFAATFVSLVAPAAVGSAGTNVRVIQKAGAPSGLAVASVGLSSLVVFATTLLALFGVTIFSHEATQLDLKAPSTGVLLVAVGAVLIAAFAFLLPATRRLILKRMRPIWESTGPRVLDVARDPKRLVQGVAASLLTSLAYAVTLFVSVRAYGDEIPLAGAVVVYLGAGLVGSVAPTPGGIGAVEAALVAGLSAIGVPAAVALPSALLYRTVTFWLPTLPGWFSFRWLQSHEAI</sequence>
<organism evidence="7">
    <name type="scientific">freshwater metagenome</name>
    <dbReference type="NCBI Taxonomy" id="449393"/>
    <lineage>
        <taxon>unclassified sequences</taxon>
        <taxon>metagenomes</taxon>
        <taxon>ecological metagenomes</taxon>
    </lineage>
</organism>
<dbReference type="AlphaFoldDB" id="A0A6J6CGW8"/>
<feature type="transmembrane region" description="Helical" evidence="6">
    <location>
        <begin position="212"/>
        <end position="233"/>
    </location>
</feature>
<feature type="transmembrane region" description="Helical" evidence="6">
    <location>
        <begin position="711"/>
        <end position="733"/>
    </location>
</feature>
<dbReference type="NCBIfam" id="TIGR00374">
    <property type="entry name" value="flippase-like domain"/>
    <property type="match status" value="1"/>
</dbReference>
<evidence type="ECO:0000256" key="5">
    <source>
        <dbReference type="ARBA" id="ARBA00023136"/>
    </source>
</evidence>
<feature type="transmembrane region" description="Helical" evidence="6">
    <location>
        <begin position="158"/>
        <end position="177"/>
    </location>
</feature>
<keyword evidence="2" id="KW-1003">Cell membrane</keyword>
<feature type="transmembrane region" description="Helical" evidence="6">
    <location>
        <begin position="189"/>
        <end position="206"/>
    </location>
</feature>
<proteinExistence type="predicted"/>
<evidence type="ECO:0000256" key="1">
    <source>
        <dbReference type="ARBA" id="ARBA00004651"/>
    </source>
</evidence>
<dbReference type="EMBL" id="CAEZSF010000169">
    <property type="protein sequence ID" value="CAB4549098.1"/>
    <property type="molecule type" value="Genomic_DNA"/>
</dbReference>
<feature type="transmembrane region" description="Helical" evidence="6">
    <location>
        <begin position="740"/>
        <end position="759"/>
    </location>
</feature>
<dbReference type="PANTHER" id="PTHR39087">
    <property type="entry name" value="UPF0104 MEMBRANE PROTEIN MJ1595"/>
    <property type="match status" value="1"/>
</dbReference>
<evidence type="ECO:0000256" key="6">
    <source>
        <dbReference type="SAM" id="Phobius"/>
    </source>
</evidence>
<feature type="transmembrane region" description="Helical" evidence="6">
    <location>
        <begin position="621"/>
        <end position="647"/>
    </location>
</feature>
<evidence type="ECO:0000313" key="7">
    <source>
        <dbReference type="EMBL" id="CAB4549098.1"/>
    </source>
</evidence>